<dbReference type="AlphaFoldDB" id="A0A173T7D8"/>
<gene>
    <name evidence="1" type="ORF">GMA92_13415</name>
</gene>
<dbReference type="OrthoDB" id="9795206at2"/>
<organism evidence="1 2">
    <name type="scientific">Turicibacter sanguinis</name>
    <dbReference type="NCBI Taxonomy" id="154288"/>
    <lineage>
        <taxon>Bacteria</taxon>
        <taxon>Bacillati</taxon>
        <taxon>Bacillota</taxon>
        <taxon>Erysipelotrichia</taxon>
        <taxon>Erysipelotrichales</taxon>
        <taxon>Turicibacteraceae</taxon>
        <taxon>Turicibacter</taxon>
    </lineage>
</organism>
<dbReference type="GeneID" id="60059198"/>
<sequence>MKLMTHALTEDQAKVIASWRYEGKYALYNLPTWDEMKAQNYALCDAVKRQRFLGFSQEEGELIGFINLLCEEDHVFFGMGVHPDYCNQGFGRDIIAYAIKESQKRHANLPLLLEVRTWNERAIRCYQSQNFKIIEKKKQETYLGLGEFYVMKYEHDDENC</sequence>
<name>A0A173T7D8_9FIRM</name>
<dbReference type="SUPFAM" id="SSF55729">
    <property type="entry name" value="Acyl-CoA N-acyltransferases (Nat)"/>
    <property type="match status" value="1"/>
</dbReference>
<dbReference type="EMBL" id="WMQE01000037">
    <property type="protein sequence ID" value="MTK22411.1"/>
    <property type="molecule type" value="Genomic_DNA"/>
</dbReference>
<dbReference type="PROSITE" id="PS51186">
    <property type="entry name" value="GNAT"/>
    <property type="match status" value="1"/>
</dbReference>
<accession>A0A173T7D8</accession>
<dbReference type="Pfam" id="PF00583">
    <property type="entry name" value="Acetyltransf_1"/>
    <property type="match status" value="1"/>
</dbReference>
<dbReference type="Gene3D" id="3.40.630.30">
    <property type="match status" value="1"/>
</dbReference>
<dbReference type="GO" id="GO:0016747">
    <property type="term" value="F:acyltransferase activity, transferring groups other than amino-acyl groups"/>
    <property type="evidence" value="ECO:0007669"/>
    <property type="project" value="InterPro"/>
</dbReference>
<dbReference type="Proteomes" id="UP000487649">
    <property type="component" value="Unassembled WGS sequence"/>
</dbReference>
<evidence type="ECO:0000313" key="1">
    <source>
        <dbReference type="EMBL" id="MTK22411.1"/>
    </source>
</evidence>
<proteinExistence type="predicted"/>
<evidence type="ECO:0000313" key="2">
    <source>
        <dbReference type="Proteomes" id="UP000487649"/>
    </source>
</evidence>
<protein>
    <submittedName>
        <fullName evidence="1">GNAT family N-acetyltransferase</fullName>
    </submittedName>
</protein>
<reference evidence="1 2" key="1">
    <citation type="journal article" date="2019" name="Nat. Med.">
        <title>A library of human gut bacterial isolates paired with longitudinal multiomics data enables mechanistic microbiome research.</title>
        <authorList>
            <person name="Poyet M."/>
            <person name="Groussin M."/>
            <person name="Gibbons S.M."/>
            <person name="Avila-Pacheco J."/>
            <person name="Jiang X."/>
            <person name="Kearney S.M."/>
            <person name="Perrotta A.R."/>
            <person name="Berdy B."/>
            <person name="Zhao S."/>
            <person name="Lieberman T.D."/>
            <person name="Swanson P.K."/>
            <person name="Smith M."/>
            <person name="Roesemann S."/>
            <person name="Alexander J.E."/>
            <person name="Rich S.A."/>
            <person name="Livny J."/>
            <person name="Vlamakis H."/>
            <person name="Clish C."/>
            <person name="Bullock K."/>
            <person name="Deik A."/>
            <person name="Scott J."/>
            <person name="Pierce K.A."/>
            <person name="Xavier R.J."/>
            <person name="Alm E.J."/>
        </authorList>
    </citation>
    <scope>NUCLEOTIDE SEQUENCE [LARGE SCALE GENOMIC DNA]</scope>
    <source>
        <strain evidence="1 2">BIOML-A198</strain>
    </source>
</reference>
<dbReference type="RefSeq" id="WP_006783223.1">
    <property type="nucleotide sequence ID" value="NZ_CABJBH010000001.1"/>
</dbReference>
<dbReference type="CDD" id="cd04301">
    <property type="entry name" value="NAT_SF"/>
    <property type="match status" value="1"/>
</dbReference>
<comment type="caution">
    <text evidence="1">The sequence shown here is derived from an EMBL/GenBank/DDBJ whole genome shotgun (WGS) entry which is preliminary data.</text>
</comment>
<dbReference type="InterPro" id="IPR000182">
    <property type="entry name" value="GNAT_dom"/>
</dbReference>
<dbReference type="InterPro" id="IPR016181">
    <property type="entry name" value="Acyl_CoA_acyltransferase"/>
</dbReference>